<reference evidence="3" key="1">
    <citation type="journal article" date="2019" name="Int. J. Syst. Evol. Microbiol.">
        <title>The Global Catalogue of Microorganisms (GCM) 10K type strain sequencing project: providing services to taxonomists for standard genome sequencing and annotation.</title>
        <authorList>
            <consortium name="The Broad Institute Genomics Platform"/>
            <consortium name="The Broad Institute Genome Sequencing Center for Infectious Disease"/>
            <person name="Wu L."/>
            <person name="Ma J."/>
        </authorList>
    </citation>
    <scope>NUCLEOTIDE SEQUENCE [LARGE SCALE GENOMIC DNA]</scope>
    <source>
        <strain evidence="3">JCM 30331</strain>
    </source>
</reference>
<dbReference type="InterPro" id="IPR002514">
    <property type="entry name" value="Transposase_8"/>
</dbReference>
<name>A0ABQ2EWE9_9DEIO</name>
<evidence type="ECO:0000256" key="1">
    <source>
        <dbReference type="SAM" id="Coils"/>
    </source>
</evidence>
<keyword evidence="1" id="KW-0175">Coiled coil</keyword>
<dbReference type="InterPro" id="IPR051839">
    <property type="entry name" value="RD_transcriptional_regulator"/>
</dbReference>
<accession>A0ABQ2EWE9</accession>
<dbReference type="Pfam" id="PF01527">
    <property type="entry name" value="HTH_Tnp_1"/>
    <property type="match status" value="1"/>
</dbReference>
<dbReference type="PANTHER" id="PTHR33215">
    <property type="entry name" value="PROTEIN DISTAL ANTENNA"/>
    <property type="match status" value="1"/>
</dbReference>
<dbReference type="Proteomes" id="UP000647587">
    <property type="component" value="Unassembled WGS sequence"/>
</dbReference>
<proteinExistence type="predicted"/>
<keyword evidence="3" id="KW-1185">Reference proteome</keyword>
<dbReference type="InterPro" id="IPR009057">
    <property type="entry name" value="Homeodomain-like_sf"/>
</dbReference>
<evidence type="ECO:0000313" key="2">
    <source>
        <dbReference type="EMBL" id="GGK24919.1"/>
    </source>
</evidence>
<organism evidence="2 3">
    <name type="scientific">Deinococcus malanensis</name>
    <dbReference type="NCBI Taxonomy" id="1706855"/>
    <lineage>
        <taxon>Bacteria</taxon>
        <taxon>Thermotogati</taxon>
        <taxon>Deinococcota</taxon>
        <taxon>Deinococci</taxon>
        <taxon>Deinococcales</taxon>
        <taxon>Deinococcaceae</taxon>
        <taxon>Deinococcus</taxon>
    </lineage>
</organism>
<gene>
    <name evidence="2" type="ORF">GCM10008955_18200</name>
</gene>
<dbReference type="SUPFAM" id="SSF46689">
    <property type="entry name" value="Homeodomain-like"/>
    <property type="match status" value="1"/>
</dbReference>
<dbReference type="PANTHER" id="PTHR33215:SF13">
    <property type="entry name" value="PROTEIN DISTAL ANTENNA"/>
    <property type="match status" value="1"/>
</dbReference>
<feature type="coiled-coil region" evidence="1">
    <location>
        <begin position="62"/>
        <end position="89"/>
    </location>
</feature>
<protein>
    <submittedName>
        <fullName evidence="2">Transposase</fullName>
    </submittedName>
</protein>
<comment type="caution">
    <text evidence="2">The sequence shown here is derived from an EMBL/GenBank/DDBJ whole genome shotgun (WGS) entry which is preliminary data.</text>
</comment>
<dbReference type="Gene3D" id="1.10.10.60">
    <property type="entry name" value="Homeodomain-like"/>
    <property type="match status" value="1"/>
</dbReference>
<dbReference type="EMBL" id="BMPP01000006">
    <property type="protein sequence ID" value="GGK24919.1"/>
    <property type="molecule type" value="Genomic_DNA"/>
</dbReference>
<evidence type="ECO:0000313" key="3">
    <source>
        <dbReference type="Proteomes" id="UP000647587"/>
    </source>
</evidence>
<sequence length="99" mass="11387">MTDRRIHTAEFKRDAVRLVRTSGNLAGTARDLGVNASLLRKWMNAEQEKGEAAFPGHGQQVLTPEQQEIRRLRKENEILRQEREILKKAAAFFAKETTR</sequence>